<dbReference type="InterPro" id="IPR029471">
    <property type="entry name" value="HNH_5"/>
</dbReference>
<comment type="caution">
    <text evidence="1">The sequence shown here is derived from an EMBL/GenBank/DDBJ whole genome shotgun (WGS) entry which is preliminary data.</text>
</comment>
<evidence type="ECO:0000313" key="2">
    <source>
        <dbReference type="Proteomes" id="UP000253250"/>
    </source>
</evidence>
<dbReference type="InterPro" id="IPR052892">
    <property type="entry name" value="NA-targeting_endonuclease"/>
</dbReference>
<dbReference type="OrthoDB" id="9802901at2"/>
<protein>
    <submittedName>
        <fullName evidence="1">HNH endonuclease</fullName>
    </submittedName>
</protein>
<gene>
    <name evidence="1" type="ORF">C4900_12305</name>
</gene>
<organism evidence="1 2">
    <name type="scientific">Acidiferrobacter thiooxydans</name>
    <dbReference type="NCBI Taxonomy" id="163359"/>
    <lineage>
        <taxon>Bacteria</taxon>
        <taxon>Pseudomonadati</taxon>
        <taxon>Pseudomonadota</taxon>
        <taxon>Gammaproteobacteria</taxon>
        <taxon>Acidiferrobacterales</taxon>
        <taxon>Acidiferrobacteraceae</taxon>
        <taxon>Acidiferrobacter</taxon>
    </lineage>
</organism>
<dbReference type="RefSeq" id="WP_065968623.1">
    <property type="nucleotide sequence ID" value="NZ_CP080624.1"/>
</dbReference>
<dbReference type="PANTHER" id="PTHR33877:SF2">
    <property type="entry name" value="OS07G0170200 PROTEIN"/>
    <property type="match status" value="1"/>
</dbReference>
<sequence>MYPLSQQVLRTDVAGMPLEWIDFREAVRICHLGQVAYTCGSLLYRVHGGHNAATGRRSIIEVNSILATYGENGQLARQRDHYVPPLSNPALFARDARLCLYCGERFSVRDLSRDHVTPLSRGGHDIWSNVVTACKRCNNHKAGRTPEEAGMALLAVPFVPTHAEYIYLQGRRVLADQMAFLKAHFPRTSPLHERLARGLEVAGHA</sequence>
<dbReference type="SMART" id="SM00507">
    <property type="entry name" value="HNHc"/>
    <property type="match status" value="1"/>
</dbReference>
<name>A0A1C2G4Z9_9GAMM</name>
<dbReference type="Gene3D" id="1.10.30.50">
    <property type="match status" value="1"/>
</dbReference>
<dbReference type="Proteomes" id="UP000253250">
    <property type="component" value="Unassembled WGS sequence"/>
</dbReference>
<dbReference type="AlphaFoldDB" id="A0A1C2G4Z9"/>
<reference evidence="1 2" key="1">
    <citation type="submission" date="2018-02" db="EMBL/GenBank/DDBJ databases">
        <title>Insights into the biology of acidophilic members of the Acidiferrobacteraceae family derived from comparative genomic analyses.</title>
        <authorList>
            <person name="Issotta F."/>
            <person name="Thyssen C."/>
            <person name="Mena C."/>
            <person name="Moya A."/>
            <person name="Bellenberg S."/>
            <person name="Sproer C."/>
            <person name="Covarrubias P.C."/>
            <person name="Sand W."/>
            <person name="Quatrini R."/>
            <person name="Vera M."/>
        </authorList>
    </citation>
    <scope>NUCLEOTIDE SEQUENCE [LARGE SCALE GENOMIC DNA]</scope>
    <source>
        <strain evidence="2">m-1</strain>
    </source>
</reference>
<proteinExistence type="predicted"/>
<dbReference type="EMBL" id="PSYR01000002">
    <property type="protein sequence ID" value="RCN56567.1"/>
    <property type="molecule type" value="Genomic_DNA"/>
</dbReference>
<dbReference type="PANTHER" id="PTHR33877">
    <property type="entry name" value="SLL1193 PROTEIN"/>
    <property type="match status" value="1"/>
</dbReference>
<dbReference type="Pfam" id="PF14279">
    <property type="entry name" value="HNH_5"/>
    <property type="match status" value="1"/>
</dbReference>
<evidence type="ECO:0000313" key="1">
    <source>
        <dbReference type="EMBL" id="RCN56567.1"/>
    </source>
</evidence>
<keyword evidence="1" id="KW-0540">Nuclease</keyword>
<keyword evidence="2" id="KW-1185">Reference proteome</keyword>
<dbReference type="GO" id="GO:0004519">
    <property type="term" value="F:endonuclease activity"/>
    <property type="evidence" value="ECO:0007669"/>
    <property type="project" value="UniProtKB-KW"/>
</dbReference>
<dbReference type="InterPro" id="IPR003615">
    <property type="entry name" value="HNH_nuc"/>
</dbReference>
<keyword evidence="1" id="KW-0255">Endonuclease</keyword>
<dbReference type="CDD" id="cd00085">
    <property type="entry name" value="HNHc"/>
    <property type="match status" value="1"/>
</dbReference>
<accession>A0A1C2G4Z9</accession>
<dbReference type="STRING" id="163359.A9R16_00340"/>
<keyword evidence="1" id="KW-0378">Hydrolase</keyword>